<accession>A0AAV5GP06</accession>
<feature type="compositionally biased region" description="Basic and acidic residues" evidence="1">
    <location>
        <begin position="274"/>
        <end position="285"/>
    </location>
</feature>
<name>A0AAV5GP06_9BASI</name>
<keyword evidence="3" id="KW-1185">Reference proteome</keyword>
<proteinExistence type="predicted"/>
<dbReference type="AlphaFoldDB" id="A0AAV5GP06"/>
<dbReference type="EMBL" id="BQKY01000017">
    <property type="protein sequence ID" value="GJN94310.1"/>
    <property type="molecule type" value="Genomic_DNA"/>
</dbReference>
<reference evidence="2 3" key="1">
    <citation type="submission" date="2021-12" db="EMBL/GenBank/DDBJ databases">
        <title>High titer production of polyol ester of fatty acids by Rhodotorula paludigena BS15 towards product separation-free biomass refinery.</title>
        <authorList>
            <person name="Mano J."/>
            <person name="Ono H."/>
            <person name="Tanaka T."/>
            <person name="Naito K."/>
            <person name="Sushida H."/>
            <person name="Ike M."/>
            <person name="Tokuyasu K."/>
            <person name="Kitaoka M."/>
        </authorList>
    </citation>
    <scope>NUCLEOTIDE SEQUENCE [LARGE SCALE GENOMIC DNA]</scope>
    <source>
        <strain evidence="2 3">BS15</strain>
    </source>
</reference>
<feature type="compositionally biased region" description="Basic and acidic residues" evidence="1">
    <location>
        <begin position="293"/>
        <end position="309"/>
    </location>
</feature>
<gene>
    <name evidence="2" type="ORF">Rhopal_007384-T1</name>
</gene>
<evidence type="ECO:0000256" key="1">
    <source>
        <dbReference type="SAM" id="MobiDB-lite"/>
    </source>
</evidence>
<evidence type="ECO:0000313" key="2">
    <source>
        <dbReference type="EMBL" id="GJN94310.1"/>
    </source>
</evidence>
<evidence type="ECO:0000313" key="3">
    <source>
        <dbReference type="Proteomes" id="UP001342314"/>
    </source>
</evidence>
<comment type="caution">
    <text evidence="2">The sequence shown here is derived from an EMBL/GenBank/DDBJ whole genome shotgun (WGS) entry which is preliminary data.</text>
</comment>
<organism evidence="2 3">
    <name type="scientific">Rhodotorula paludigena</name>
    <dbReference type="NCBI Taxonomy" id="86838"/>
    <lineage>
        <taxon>Eukaryota</taxon>
        <taxon>Fungi</taxon>
        <taxon>Dikarya</taxon>
        <taxon>Basidiomycota</taxon>
        <taxon>Pucciniomycotina</taxon>
        <taxon>Microbotryomycetes</taxon>
        <taxon>Sporidiobolales</taxon>
        <taxon>Sporidiobolaceae</taxon>
        <taxon>Rhodotorula</taxon>
    </lineage>
</organism>
<sequence length="338" mass="38360">MWVSHCGCPAEQHLRLTDSVRTLLATILNNGAKPAHDQFDDELDTIDRANSQAFWGAEDDRAIQEDLKLRITSVKQYLEEYLDRHCAPEDAPLTVAQLSHNLHVVLHVFNGISELTPLLAHLNGTKPPREWTTLRTSLFHDLATALAVLRVRPASPARAAAHARHPDSIVAFVKRLHVELRVAQQIKDGLPDKIAALEERLAKLKDEEAEIASRKVAGQADRDAKKRAAKAAREERAQVNRELMVAKSKLATHLKTMAVVKRLLYVQLWAEDRQPDRSNETERRSRSPNSSRPDVRQRTPQDRERDEQSLSKTSLLHPQEGCFRRAVHYGAYGRRRGW</sequence>
<feature type="compositionally biased region" description="Basic and acidic residues" evidence="1">
    <location>
        <begin position="220"/>
        <end position="237"/>
    </location>
</feature>
<dbReference type="Proteomes" id="UP001342314">
    <property type="component" value="Unassembled WGS sequence"/>
</dbReference>
<feature type="region of interest" description="Disordered" evidence="1">
    <location>
        <begin position="212"/>
        <end position="237"/>
    </location>
</feature>
<feature type="region of interest" description="Disordered" evidence="1">
    <location>
        <begin position="274"/>
        <end position="317"/>
    </location>
</feature>
<protein>
    <submittedName>
        <fullName evidence="2">Uncharacterized protein</fullName>
    </submittedName>
</protein>